<dbReference type="GO" id="GO:0005351">
    <property type="term" value="F:carbohydrate:proton symporter activity"/>
    <property type="evidence" value="ECO:0007669"/>
    <property type="project" value="TreeGrafter"/>
</dbReference>
<dbReference type="Proteomes" id="UP000184383">
    <property type="component" value="Unassembled WGS sequence"/>
</dbReference>
<keyword evidence="7" id="KW-1185">Reference proteome</keyword>
<keyword evidence="3 5" id="KW-1133">Transmembrane helix</keyword>
<dbReference type="SUPFAM" id="SSF103473">
    <property type="entry name" value="MFS general substrate transporter"/>
    <property type="match status" value="1"/>
</dbReference>
<evidence type="ECO:0000256" key="3">
    <source>
        <dbReference type="ARBA" id="ARBA00022989"/>
    </source>
</evidence>
<dbReference type="OrthoDB" id="6612291at2759"/>
<protein>
    <recommendedName>
        <fullName evidence="8">Major facilitator superfamily (MFS) profile domain-containing protein</fullName>
    </recommendedName>
</protein>
<dbReference type="PANTHER" id="PTHR48022:SF77">
    <property type="entry name" value="MAJOR FACILITATOR SUPERFAMILY (MFS) PROFILE DOMAIN-CONTAINING PROTEIN"/>
    <property type="match status" value="1"/>
</dbReference>
<gene>
    <name evidence="6" type="ORF">ASPWEDRAFT_185033</name>
</gene>
<dbReference type="Gene3D" id="1.20.1250.20">
    <property type="entry name" value="MFS general substrate transporter like domains"/>
    <property type="match status" value="1"/>
</dbReference>
<evidence type="ECO:0000256" key="1">
    <source>
        <dbReference type="ARBA" id="ARBA00004141"/>
    </source>
</evidence>
<evidence type="ECO:0000313" key="7">
    <source>
        <dbReference type="Proteomes" id="UP000184383"/>
    </source>
</evidence>
<evidence type="ECO:0000256" key="5">
    <source>
        <dbReference type="SAM" id="Phobius"/>
    </source>
</evidence>
<name>A0A1L9RI06_ASPWE</name>
<evidence type="ECO:0008006" key="8">
    <source>
        <dbReference type="Google" id="ProtNLM"/>
    </source>
</evidence>
<dbReference type="EMBL" id="KV878213">
    <property type="protein sequence ID" value="OJJ34555.1"/>
    <property type="molecule type" value="Genomic_DNA"/>
</dbReference>
<dbReference type="InterPro" id="IPR050360">
    <property type="entry name" value="MFS_Sugar_Transporters"/>
</dbReference>
<dbReference type="PANTHER" id="PTHR48022">
    <property type="entry name" value="PLASTIDIC GLUCOSE TRANSPORTER 4"/>
    <property type="match status" value="1"/>
</dbReference>
<keyword evidence="4 5" id="KW-0472">Membrane</keyword>
<sequence>MIFNLATFALVDVIGSRPLLIAGAFFMAASMMLAFGFYGLSWASIAYVIFGEVSHVKERTSNLAVSVSVVTTFVVSFTVPYLISTLYADLGAKAGFIYGGFTLVSVGVVWFCVPELMGGRWRWIAYLRLIRLISDDSINVVA</sequence>
<dbReference type="InterPro" id="IPR036259">
    <property type="entry name" value="MFS_trans_sf"/>
</dbReference>
<reference evidence="7" key="1">
    <citation type="journal article" date="2017" name="Genome Biol.">
        <title>Comparative genomics reveals high biological diversity and specific adaptations in the industrially and medically important fungal genus Aspergillus.</title>
        <authorList>
            <person name="de Vries R.P."/>
            <person name="Riley R."/>
            <person name="Wiebenga A."/>
            <person name="Aguilar-Osorio G."/>
            <person name="Amillis S."/>
            <person name="Uchima C.A."/>
            <person name="Anderluh G."/>
            <person name="Asadollahi M."/>
            <person name="Askin M."/>
            <person name="Barry K."/>
            <person name="Battaglia E."/>
            <person name="Bayram O."/>
            <person name="Benocci T."/>
            <person name="Braus-Stromeyer S.A."/>
            <person name="Caldana C."/>
            <person name="Canovas D."/>
            <person name="Cerqueira G.C."/>
            <person name="Chen F."/>
            <person name="Chen W."/>
            <person name="Choi C."/>
            <person name="Clum A."/>
            <person name="Dos Santos R.A."/>
            <person name="Damasio A.R."/>
            <person name="Diallinas G."/>
            <person name="Emri T."/>
            <person name="Fekete E."/>
            <person name="Flipphi M."/>
            <person name="Freyberg S."/>
            <person name="Gallo A."/>
            <person name="Gournas C."/>
            <person name="Habgood R."/>
            <person name="Hainaut M."/>
            <person name="Harispe M.L."/>
            <person name="Henrissat B."/>
            <person name="Hilden K.S."/>
            <person name="Hope R."/>
            <person name="Hossain A."/>
            <person name="Karabika E."/>
            <person name="Karaffa L."/>
            <person name="Karanyi Z."/>
            <person name="Krasevec N."/>
            <person name="Kuo A."/>
            <person name="Kusch H."/>
            <person name="LaButti K."/>
            <person name="Lagendijk E.L."/>
            <person name="Lapidus A."/>
            <person name="Levasseur A."/>
            <person name="Lindquist E."/>
            <person name="Lipzen A."/>
            <person name="Logrieco A.F."/>
            <person name="MacCabe A."/>
            <person name="Maekelae M.R."/>
            <person name="Malavazi I."/>
            <person name="Melin P."/>
            <person name="Meyer V."/>
            <person name="Mielnichuk N."/>
            <person name="Miskei M."/>
            <person name="Molnar A.P."/>
            <person name="Mule G."/>
            <person name="Ngan C.Y."/>
            <person name="Orejas M."/>
            <person name="Orosz E."/>
            <person name="Ouedraogo J.P."/>
            <person name="Overkamp K.M."/>
            <person name="Park H.-S."/>
            <person name="Perrone G."/>
            <person name="Piumi F."/>
            <person name="Punt P.J."/>
            <person name="Ram A.F."/>
            <person name="Ramon A."/>
            <person name="Rauscher S."/>
            <person name="Record E."/>
            <person name="Riano-Pachon D.M."/>
            <person name="Robert V."/>
            <person name="Roehrig J."/>
            <person name="Ruller R."/>
            <person name="Salamov A."/>
            <person name="Salih N.S."/>
            <person name="Samson R.A."/>
            <person name="Sandor E."/>
            <person name="Sanguinetti M."/>
            <person name="Schuetze T."/>
            <person name="Sepcic K."/>
            <person name="Shelest E."/>
            <person name="Sherlock G."/>
            <person name="Sophianopoulou V."/>
            <person name="Squina F.M."/>
            <person name="Sun H."/>
            <person name="Susca A."/>
            <person name="Todd R.B."/>
            <person name="Tsang A."/>
            <person name="Unkles S.E."/>
            <person name="van de Wiele N."/>
            <person name="van Rossen-Uffink D."/>
            <person name="Oliveira J.V."/>
            <person name="Vesth T.C."/>
            <person name="Visser J."/>
            <person name="Yu J.-H."/>
            <person name="Zhou M."/>
            <person name="Andersen M.R."/>
            <person name="Archer D.B."/>
            <person name="Baker S.E."/>
            <person name="Benoit I."/>
            <person name="Brakhage A.A."/>
            <person name="Braus G.H."/>
            <person name="Fischer R."/>
            <person name="Frisvad J.C."/>
            <person name="Goldman G.H."/>
            <person name="Houbraken J."/>
            <person name="Oakley B."/>
            <person name="Pocsi I."/>
            <person name="Scazzocchio C."/>
            <person name="Seiboth B."/>
            <person name="vanKuyk P.A."/>
            <person name="Wortman J."/>
            <person name="Dyer P.S."/>
            <person name="Grigoriev I.V."/>
        </authorList>
    </citation>
    <scope>NUCLEOTIDE SEQUENCE [LARGE SCALE GENOMIC DNA]</scope>
    <source>
        <strain evidence="7">DTO 134E9</strain>
    </source>
</reference>
<feature type="transmembrane region" description="Helical" evidence="5">
    <location>
        <begin position="62"/>
        <end position="83"/>
    </location>
</feature>
<evidence type="ECO:0000256" key="2">
    <source>
        <dbReference type="ARBA" id="ARBA00022692"/>
    </source>
</evidence>
<dbReference type="GeneID" id="63747902"/>
<comment type="subcellular location">
    <subcellularLocation>
        <location evidence="1">Membrane</location>
        <topology evidence="1">Multi-pass membrane protein</topology>
    </subcellularLocation>
</comment>
<proteinExistence type="predicted"/>
<keyword evidence="2 5" id="KW-0812">Transmembrane</keyword>
<evidence type="ECO:0000313" key="6">
    <source>
        <dbReference type="EMBL" id="OJJ34555.1"/>
    </source>
</evidence>
<dbReference type="GO" id="GO:0016020">
    <property type="term" value="C:membrane"/>
    <property type="evidence" value="ECO:0007669"/>
    <property type="project" value="UniProtKB-SubCell"/>
</dbReference>
<dbReference type="VEuPathDB" id="FungiDB:ASPWEDRAFT_185033"/>
<dbReference type="InterPro" id="IPR005828">
    <property type="entry name" value="MFS_sugar_transport-like"/>
</dbReference>
<dbReference type="Pfam" id="PF00083">
    <property type="entry name" value="Sugar_tr"/>
    <property type="match status" value="1"/>
</dbReference>
<feature type="transmembrane region" description="Helical" evidence="5">
    <location>
        <begin position="20"/>
        <end position="50"/>
    </location>
</feature>
<dbReference type="RefSeq" id="XP_040688231.1">
    <property type="nucleotide sequence ID" value="XM_040832054.1"/>
</dbReference>
<accession>A0A1L9RI06</accession>
<feature type="transmembrane region" description="Helical" evidence="5">
    <location>
        <begin position="95"/>
        <end position="113"/>
    </location>
</feature>
<dbReference type="AlphaFoldDB" id="A0A1L9RI06"/>
<evidence type="ECO:0000256" key="4">
    <source>
        <dbReference type="ARBA" id="ARBA00023136"/>
    </source>
</evidence>
<organism evidence="6 7">
    <name type="scientific">Aspergillus wentii DTO 134E9</name>
    <dbReference type="NCBI Taxonomy" id="1073089"/>
    <lineage>
        <taxon>Eukaryota</taxon>
        <taxon>Fungi</taxon>
        <taxon>Dikarya</taxon>
        <taxon>Ascomycota</taxon>
        <taxon>Pezizomycotina</taxon>
        <taxon>Eurotiomycetes</taxon>
        <taxon>Eurotiomycetidae</taxon>
        <taxon>Eurotiales</taxon>
        <taxon>Aspergillaceae</taxon>
        <taxon>Aspergillus</taxon>
        <taxon>Aspergillus subgen. Cremei</taxon>
    </lineage>
</organism>